<dbReference type="EMBL" id="PITJ01001298">
    <property type="protein sequence ID" value="TBT99570.1"/>
    <property type="molecule type" value="Genomic_DNA"/>
</dbReference>
<organism evidence="2 3">
    <name type="scientific">Hamiltosporidium tvaerminnensis</name>
    <dbReference type="NCBI Taxonomy" id="1176355"/>
    <lineage>
        <taxon>Eukaryota</taxon>
        <taxon>Fungi</taxon>
        <taxon>Fungi incertae sedis</taxon>
        <taxon>Microsporidia</taxon>
        <taxon>Dubosqiidae</taxon>
        <taxon>Hamiltosporidium</taxon>
    </lineage>
</organism>
<evidence type="ECO:0000313" key="2">
    <source>
        <dbReference type="EMBL" id="TBT99570.1"/>
    </source>
</evidence>
<name>A0A4Q9KYR8_9MICR</name>
<reference evidence="2 3" key="1">
    <citation type="submission" date="2017-12" db="EMBL/GenBank/DDBJ databases">
        <authorList>
            <person name="Pombert J.-F."/>
            <person name="Haag K.L."/>
            <person name="Ebert D."/>
        </authorList>
    </citation>
    <scope>NUCLEOTIDE SEQUENCE [LARGE SCALE GENOMIC DNA]</scope>
    <source>
        <strain evidence="2">FI-OER-3-3</strain>
    </source>
</reference>
<dbReference type="InterPro" id="IPR031493">
    <property type="entry name" value="Zinc_ribbon_15"/>
</dbReference>
<proteinExistence type="predicted"/>
<sequence>MCRCLIVGCTTCTNRMDSAPENYPQVPGQILCMYCGCRGNAVYRRDDFYFTFFFIPLCRLKKGNPYLSCDVCRSRFSNFGTNVCKKCRTAVPGTFDYCPHCGAKEEMDIQPTNSEYSILMECRIWGMGYKIWYMKYEVWNMGYKIWYMEYEVWNIRYGIWSMEYGVWGMEYWI</sequence>
<dbReference type="VEuPathDB" id="MicrosporidiaDB:CWI37_1298p0020"/>
<dbReference type="AlphaFoldDB" id="A0A4Q9KYR8"/>
<dbReference type="Pfam" id="PF17032">
    <property type="entry name" value="Zn_ribbon_15"/>
    <property type="match status" value="1"/>
</dbReference>
<dbReference type="Proteomes" id="UP000292362">
    <property type="component" value="Unassembled WGS sequence"/>
</dbReference>
<gene>
    <name evidence="2" type="ORF">CWI37_1298p0020</name>
</gene>
<feature type="domain" description="Zinc-ribbon 15" evidence="1">
    <location>
        <begin position="30"/>
        <end position="102"/>
    </location>
</feature>
<comment type="caution">
    <text evidence="2">The sequence shown here is derived from an EMBL/GenBank/DDBJ whole genome shotgun (WGS) entry which is preliminary data.</text>
</comment>
<evidence type="ECO:0000259" key="1">
    <source>
        <dbReference type="Pfam" id="PF17032"/>
    </source>
</evidence>
<accession>A0A4Q9KYR8</accession>
<evidence type="ECO:0000313" key="3">
    <source>
        <dbReference type="Proteomes" id="UP000292362"/>
    </source>
</evidence>
<protein>
    <submittedName>
        <fullName evidence="2">Putative zinc-ribbon domain-containing protein</fullName>
    </submittedName>
</protein>